<dbReference type="VEuPathDB" id="FungiDB:AB675_9386"/>
<evidence type="ECO:0000313" key="1">
    <source>
        <dbReference type="EMBL" id="KPI41487.1"/>
    </source>
</evidence>
<dbReference type="AlphaFoldDB" id="A0A0N1HVS7"/>
<gene>
    <name evidence="1" type="ORF">AB675_9386</name>
</gene>
<organism evidence="1 2">
    <name type="scientific">Cyphellophora attinorum</name>
    <dbReference type="NCBI Taxonomy" id="1664694"/>
    <lineage>
        <taxon>Eukaryota</taxon>
        <taxon>Fungi</taxon>
        <taxon>Dikarya</taxon>
        <taxon>Ascomycota</taxon>
        <taxon>Pezizomycotina</taxon>
        <taxon>Eurotiomycetes</taxon>
        <taxon>Chaetothyriomycetidae</taxon>
        <taxon>Chaetothyriales</taxon>
        <taxon>Cyphellophoraceae</taxon>
        <taxon>Cyphellophora</taxon>
    </lineage>
</organism>
<reference evidence="1 2" key="1">
    <citation type="submission" date="2015-06" db="EMBL/GenBank/DDBJ databases">
        <title>Draft genome of the ant-associated black yeast Phialophora attae CBS 131958.</title>
        <authorList>
            <person name="Moreno L.F."/>
            <person name="Stielow B.J."/>
            <person name="de Hoog S."/>
            <person name="Vicente V.A."/>
            <person name="Weiss V.A."/>
            <person name="de Vries M."/>
            <person name="Cruz L.M."/>
            <person name="Souza E.M."/>
        </authorList>
    </citation>
    <scope>NUCLEOTIDE SEQUENCE [LARGE SCALE GENOMIC DNA]</scope>
    <source>
        <strain evidence="1 2">CBS 131958</strain>
    </source>
</reference>
<sequence>MSSLNEAIISDPSDVDSNALSLDTSAGLRRMPGIQDTDRPFRFLDLPSELREAVYKVVFRCRRVYQLGYQPSLVDRDQNKLAIILVSKKLREEAIIHRQSDLHLEFCTFDAGTLIPELCHRHAKVLRYRVCSNHHLNGFDVKEFASLETVVLDLTDVSAAGQGKAVGRPGTENYQEHLVVGEMWKVLGSHLFAADFSWPGHRHVVESAESKPLVDTVNAKVREVFGQVELFVRFSNYAFDKDEDCVQQIDYLVDVHRGTVVFAAKFEISSHQQKFLVDFSNDAVVLVNKLHEVE</sequence>
<proteinExistence type="predicted"/>
<dbReference type="EMBL" id="LFJN01000009">
    <property type="protein sequence ID" value="KPI41487.1"/>
    <property type="molecule type" value="Genomic_DNA"/>
</dbReference>
<accession>A0A0N1HVS7</accession>
<keyword evidence="2" id="KW-1185">Reference proteome</keyword>
<protein>
    <submittedName>
        <fullName evidence="1">Uncharacterized protein</fullName>
    </submittedName>
</protein>
<name>A0A0N1HVS7_9EURO</name>
<evidence type="ECO:0000313" key="2">
    <source>
        <dbReference type="Proteomes" id="UP000038010"/>
    </source>
</evidence>
<dbReference type="OrthoDB" id="5372935at2759"/>
<comment type="caution">
    <text evidence="1">The sequence shown here is derived from an EMBL/GenBank/DDBJ whole genome shotgun (WGS) entry which is preliminary data.</text>
</comment>
<dbReference type="Proteomes" id="UP000038010">
    <property type="component" value="Unassembled WGS sequence"/>
</dbReference>
<dbReference type="RefSeq" id="XP_018001450.1">
    <property type="nucleotide sequence ID" value="XM_018149914.1"/>
</dbReference>
<dbReference type="GeneID" id="28741794"/>